<gene>
    <name evidence="2" type="ORF">H8718_13585</name>
</gene>
<evidence type="ECO:0000313" key="2">
    <source>
        <dbReference type="EMBL" id="MBC8580549.1"/>
    </source>
</evidence>
<dbReference type="Proteomes" id="UP000655830">
    <property type="component" value="Unassembled WGS sequence"/>
</dbReference>
<dbReference type="Gene3D" id="6.10.250.1380">
    <property type="match status" value="1"/>
</dbReference>
<sequence length="153" mass="17735">MKDLFGKLGTSIKNTCKEAVDQTQKTADQAKYRSEILTLKNDLKKLYQRLGEEQYKHYIEGQEPVHQSALCNRITNLRKEIARLEKEVEEVVNIQKDSFDAYKRDVRSTWNEEGQGVRMKRDDNGIKMMKFCPNCNIGNATEALYCIHCGNKL</sequence>
<keyword evidence="3" id="KW-1185">Reference proteome</keyword>
<proteinExistence type="predicted"/>
<protein>
    <recommendedName>
        <fullName evidence="4">Zinc-ribbon domain-containing protein</fullName>
    </recommendedName>
</protein>
<evidence type="ECO:0000256" key="1">
    <source>
        <dbReference type="SAM" id="Coils"/>
    </source>
</evidence>
<dbReference type="RefSeq" id="WP_249333307.1">
    <property type="nucleotide sequence ID" value="NZ_JACRSY010000023.1"/>
</dbReference>
<evidence type="ECO:0000313" key="3">
    <source>
        <dbReference type="Proteomes" id="UP000655830"/>
    </source>
</evidence>
<dbReference type="EMBL" id="JACRSY010000023">
    <property type="protein sequence ID" value="MBC8580549.1"/>
    <property type="molecule type" value="Genomic_DNA"/>
</dbReference>
<dbReference type="AlphaFoldDB" id="A0A926EHN9"/>
<name>A0A926EHN9_9FIRM</name>
<reference evidence="2" key="1">
    <citation type="submission" date="2020-08" db="EMBL/GenBank/DDBJ databases">
        <title>Genome public.</title>
        <authorList>
            <person name="Liu C."/>
            <person name="Sun Q."/>
        </authorList>
    </citation>
    <scope>NUCLEOTIDE SEQUENCE</scope>
    <source>
        <strain evidence="2">NSJ-12</strain>
    </source>
</reference>
<keyword evidence="1" id="KW-0175">Coiled coil</keyword>
<feature type="coiled-coil region" evidence="1">
    <location>
        <begin position="67"/>
        <end position="94"/>
    </location>
</feature>
<organism evidence="2 3">
    <name type="scientific">Zhenhengia yiwuensis</name>
    <dbReference type="NCBI Taxonomy" id="2763666"/>
    <lineage>
        <taxon>Bacteria</taxon>
        <taxon>Bacillati</taxon>
        <taxon>Bacillota</taxon>
        <taxon>Clostridia</taxon>
        <taxon>Lachnospirales</taxon>
        <taxon>Lachnospiraceae</taxon>
        <taxon>Zhenhengia</taxon>
    </lineage>
</organism>
<comment type="caution">
    <text evidence="2">The sequence shown here is derived from an EMBL/GenBank/DDBJ whole genome shotgun (WGS) entry which is preliminary data.</text>
</comment>
<evidence type="ECO:0008006" key="4">
    <source>
        <dbReference type="Google" id="ProtNLM"/>
    </source>
</evidence>
<accession>A0A926EHN9</accession>